<dbReference type="SUPFAM" id="SSF53328">
    <property type="entry name" value="Formyltransferase"/>
    <property type="match status" value="1"/>
</dbReference>
<dbReference type="Gene3D" id="1.10.1200.10">
    <property type="entry name" value="ACP-like"/>
    <property type="match status" value="1"/>
</dbReference>
<dbReference type="InterPro" id="IPR011034">
    <property type="entry name" value="Formyl_transferase-like_C_sf"/>
</dbReference>
<dbReference type="NCBIfam" id="TIGR01733">
    <property type="entry name" value="AA-adenyl-dom"/>
    <property type="match status" value="1"/>
</dbReference>
<proteinExistence type="predicted"/>
<evidence type="ECO:0000256" key="2">
    <source>
        <dbReference type="ARBA" id="ARBA00022450"/>
    </source>
</evidence>
<dbReference type="FunFam" id="3.40.50.12780:FF:000012">
    <property type="entry name" value="Non-ribosomal peptide synthetase"/>
    <property type="match status" value="1"/>
</dbReference>
<dbReference type="SUPFAM" id="SSF51735">
    <property type="entry name" value="NAD(P)-binding Rossmann-fold domains"/>
    <property type="match status" value="1"/>
</dbReference>
<dbReference type="InterPro" id="IPR045851">
    <property type="entry name" value="AMP-bd_C_sf"/>
</dbReference>
<dbReference type="OrthoDB" id="4477213at2"/>
<dbReference type="CDD" id="cd05235">
    <property type="entry name" value="SDR_e1"/>
    <property type="match status" value="1"/>
</dbReference>
<dbReference type="SUPFAM" id="SSF50486">
    <property type="entry name" value="FMT C-terminal domain-like"/>
    <property type="match status" value="1"/>
</dbReference>
<evidence type="ECO:0000313" key="5">
    <source>
        <dbReference type="EMBL" id="TDD63436.1"/>
    </source>
</evidence>
<dbReference type="InterPro" id="IPR020806">
    <property type="entry name" value="PKS_PP-bd"/>
</dbReference>
<dbReference type="InterPro" id="IPR005793">
    <property type="entry name" value="Formyl_trans_C"/>
</dbReference>
<name>A0A4R4ZYJ5_9ACTN</name>
<dbReference type="InterPro" id="IPR002376">
    <property type="entry name" value="Formyl_transf_N"/>
</dbReference>
<gene>
    <name evidence="5" type="ORF">E1263_00340</name>
</gene>
<comment type="caution">
    <text evidence="5">The sequence shown here is derived from an EMBL/GenBank/DDBJ whole genome shotgun (WGS) entry which is preliminary data.</text>
</comment>
<protein>
    <submittedName>
        <fullName evidence="5">Amino acid adenylation domain-containing protein</fullName>
    </submittedName>
</protein>
<dbReference type="InterPro" id="IPR020459">
    <property type="entry name" value="AMP-binding"/>
</dbReference>
<dbReference type="Proteomes" id="UP000295124">
    <property type="component" value="Unassembled WGS sequence"/>
</dbReference>
<evidence type="ECO:0000256" key="1">
    <source>
        <dbReference type="ARBA" id="ARBA00001957"/>
    </source>
</evidence>
<dbReference type="InterPro" id="IPR010080">
    <property type="entry name" value="Thioester_reductase-like_dom"/>
</dbReference>
<reference evidence="5 6" key="1">
    <citation type="submission" date="2019-03" db="EMBL/GenBank/DDBJ databases">
        <title>Draft genome sequences of novel Actinobacteria.</title>
        <authorList>
            <person name="Sahin N."/>
            <person name="Ay H."/>
            <person name="Saygin H."/>
        </authorList>
    </citation>
    <scope>NUCLEOTIDE SEQUENCE [LARGE SCALE GENOMIC DNA]</scope>
    <source>
        <strain evidence="5 6">JCM 13523</strain>
    </source>
</reference>
<keyword evidence="6" id="KW-1185">Reference proteome</keyword>
<feature type="domain" description="Carrier" evidence="4">
    <location>
        <begin position="960"/>
        <end position="1036"/>
    </location>
</feature>
<dbReference type="InterPro" id="IPR025110">
    <property type="entry name" value="AMP-bd_C"/>
</dbReference>
<evidence type="ECO:0000313" key="6">
    <source>
        <dbReference type="Proteomes" id="UP000295124"/>
    </source>
</evidence>
<dbReference type="PROSITE" id="PS50075">
    <property type="entry name" value="CARRIER"/>
    <property type="match status" value="1"/>
</dbReference>
<dbReference type="InterPro" id="IPR010071">
    <property type="entry name" value="AA_adenyl_dom"/>
</dbReference>
<dbReference type="NCBIfam" id="TIGR01746">
    <property type="entry name" value="Thioester-redct"/>
    <property type="match status" value="1"/>
</dbReference>
<sequence>MATSFSTWLIGENSLVVECASVLAERGHRVCGVVSDVPEVRELAAARGFAVAESLRPDGPFDLLFSVVNLKMLAADVLALPLRLAINFHDALLPQDAGVNAAAWAVADRRTVHGVTWHMMTEEADAGDVLAQRSVPVAADETSHSLNLKCLQAGLESFTALVDELAEGKERRTPQDLARRTYHGRTDRPGLMISWQRTAIDLAALVRATDFGRGPNRFGLCRVWTGNEWLLVSKATVCAPPSEARPGTVVAVEKTHVRIATGDGDLMVDVGPHDLSPGMVLPEPGEDAHQAERIGLQHEPFWRRRLQELRPLARLGALGSARQVDVPAGMTEQELVEAVLAYLGELTDEETFDVGLRLPAHGLLSQLIPFRAGQRVRTGYLRDLLIRQPGLVEPRLPVVIEIGAEAMPAPGTELVIRVREGVCTWLTDNPELADGFAAYCAALVADGPSSAPLVSAATSRRLLAATGTQCPRDRRTDELFAQQVEARPESVAAVSGEQQLSYRELDERSGRLAALLAERGVGPGDRVGVYLERSVDLLVSLLAVWKAGAAYVPLDPVYPAARIAYMLSDAEVTLLITQASLEHNASGPKVILDRSTLPAVPLPAGEADDLAYVIYTSGSTGRPKGVQVTHRGLTNFLCSMAATPGFTAADKILAITTICFDIAGLELFLPLITGGTVEIAPPGVVGDGPALRDLLAASGATVLQATPVTWRMLIDAGWKGTRGLRVLCGGEALPRDLADELLARADTVWNLYGPTETTIWSTAARVLPGEDITIGTPIANTTCHVLDRQLRLLPPGIPGELYIGGDGVAKGYRNRPDLTAERFVANPFGPGTLYRTGDLVRRLPDGALECRGRADHQIKLHGHRIEPGEIEAVLREVPTVRNAAVVVRDDRLVGYVSPTGHDLAALREILRAKLPGYMVPAVLVELDSLPETPNGKLDRNALPAPASVQPLPVASVDLLEALEDLLEAVCGESAAVLGTLEPVEADQRFPDVGIDSLAAAALLGRLHTRTGIRLTVTATYQHPTPRQLANHLHQLLSGASESEQRPDLAVLLDPEIVPASVTSGGSAGECLVTGATGFVGAFLVRELADRGQTVHCLVRGDGPVTARHRLRTAMDAYELWTDDLDDAVRVHPGDLSQPLLGLTEADFDHLASTVDAVYHSGAHVSAVHPYSALQLANVGGTQEALRLAARHRPSTFHHISSIEVFAQPPTHGGAITPADLAGPPDALRGGYAQTKWAAEHLVRQADQRGLPTAIHRLPRILGHTRTGACQTRDLLWQILKGCIQSGTVPTGINAAYDLVPVDHIAQAIAEATGGRVLHLTNPHRTTFEAITSHLRAAGYELADLPLDAWTGHIRNQPDNAAAPVLDIFLTEMTGHGWSGLTFASTLSTCPPLTREIFATYLDHFARTGYLPKPTH</sequence>
<dbReference type="RefSeq" id="WP_132164035.1">
    <property type="nucleotide sequence ID" value="NZ_SMKX01000001.1"/>
</dbReference>
<dbReference type="FunFam" id="3.40.50.980:FF:000001">
    <property type="entry name" value="Non-ribosomal peptide synthetase"/>
    <property type="match status" value="1"/>
</dbReference>
<comment type="cofactor">
    <cofactor evidence="1">
        <name>pantetheine 4'-phosphate</name>
        <dbReference type="ChEBI" id="CHEBI:47942"/>
    </cofactor>
</comment>
<dbReference type="Pfam" id="PF07993">
    <property type="entry name" value="NAD_binding_4"/>
    <property type="match status" value="1"/>
</dbReference>
<keyword evidence="3" id="KW-0597">Phosphoprotein</keyword>
<dbReference type="InterPro" id="IPR020845">
    <property type="entry name" value="AMP-binding_CS"/>
</dbReference>
<dbReference type="InterPro" id="IPR013120">
    <property type="entry name" value="FAR_NAD-bd"/>
</dbReference>
<evidence type="ECO:0000259" key="4">
    <source>
        <dbReference type="PROSITE" id="PS50075"/>
    </source>
</evidence>
<dbReference type="PROSITE" id="PS00455">
    <property type="entry name" value="AMP_BINDING"/>
    <property type="match status" value="1"/>
</dbReference>
<dbReference type="InterPro" id="IPR036477">
    <property type="entry name" value="Formyl_transf_N_sf"/>
</dbReference>
<dbReference type="PROSITE" id="PS00012">
    <property type="entry name" value="PHOSPHOPANTETHEINE"/>
    <property type="match status" value="1"/>
</dbReference>
<dbReference type="SUPFAM" id="SSF56801">
    <property type="entry name" value="Acetyl-CoA synthetase-like"/>
    <property type="match status" value="1"/>
</dbReference>
<dbReference type="Pfam" id="PF13193">
    <property type="entry name" value="AMP-binding_C"/>
    <property type="match status" value="1"/>
</dbReference>
<dbReference type="PANTHER" id="PTHR44845:SF6">
    <property type="entry name" value="BETA-ALANINE-ACTIVATING ENZYME"/>
    <property type="match status" value="1"/>
</dbReference>
<dbReference type="InterPro" id="IPR036736">
    <property type="entry name" value="ACP-like_sf"/>
</dbReference>
<dbReference type="Gene3D" id="3.30.300.30">
    <property type="match status" value="1"/>
</dbReference>
<dbReference type="InterPro" id="IPR009081">
    <property type="entry name" value="PP-bd_ACP"/>
</dbReference>
<dbReference type="InterPro" id="IPR036291">
    <property type="entry name" value="NAD(P)-bd_dom_sf"/>
</dbReference>
<dbReference type="SMART" id="SM01294">
    <property type="entry name" value="PKS_PP_betabranch"/>
    <property type="match status" value="1"/>
</dbReference>
<dbReference type="Pfam" id="PF00550">
    <property type="entry name" value="PP-binding"/>
    <property type="match status" value="1"/>
</dbReference>
<accession>A0A4R4ZYJ5</accession>
<dbReference type="CDD" id="cd12116">
    <property type="entry name" value="A_NRPS_Ta1_like"/>
    <property type="match status" value="1"/>
</dbReference>
<dbReference type="Gene3D" id="3.40.50.980">
    <property type="match status" value="2"/>
</dbReference>
<dbReference type="Gene3D" id="3.40.50.720">
    <property type="entry name" value="NAD(P)-binding Rossmann-like Domain"/>
    <property type="match status" value="1"/>
</dbReference>
<dbReference type="GO" id="GO:0003824">
    <property type="term" value="F:catalytic activity"/>
    <property type="evidence" value="ECO:0007669"/>
    <property type="project" value="InterPro"/>
</dbReference>
<dbReference type="PRINTS" id="PR00154">
    <property type="entry name" value="AMPBINDING"/>
</dbReference>
<dbReference type="Gene3D" id="2.30.38.10">
    <property type="entry name" value="Luciferase, Domain 3"/>
    <property type="match status" value="1"/>
</dbReference>
<dbReference type="EMBL" id="SMKX01000001">
    <property type="protein sequence ID" value="TDD63436.1"/>
    <property type="molecule type" value="Genomic_DNA"/>
</dbReference>
<keyword evidence="2" id="KW-0596">Phosphopantetheine</keyword>
<dbReference type="Gene3D" id="3.40.50.12230">
    <property type="match status" value="1"/>
</dbReference>
<organism evidence="5 6">
    <name type="scientific">Kribbella antibiotica</name>
    <dbReference type="NCBI Taxonomy" id="190195"/>
    <lineage>
        <taxon>Bacteria</taxon>
        <taxon>Bacillati</taxon>
        <taxon>Actinomycetota</taxon>
        <taxon>Actinomycetes</taxon>
        <taxon>Propionibacteriales</taxon>
        <taxon>Kribbellaceae</taxon>
        <taxon>Kribbella</taxon>
    </lineage>
</organism>
<dbReference type="GO" id="GO:0031177">
    <property type="term" value="F:phosphopantetheine binding"/>
    <property type="evidence" value="ECO:0007669"/>
    <property type="project" value="InterPro"/>
</dbReference>
<dbReference type="InterPro" id="IPR000873">
    <property type="entry name" value="AMP-dep_synth/lig_dom"/>
</dbReference>
<dbReference type="FunFam" id="2.30.38.10:FF:000001">
    <property type="entry name" value="Non-ribosomal peptide synthetase PvdI"/>
    <property type="match status" value="1"/>
</dbReference>
<dbReference type="PANTHER" id="PTHR44845">
    <property type="entry name" value="CARRIER DOMAIN-CONTAINING PROTEIN"/>
    <property type="match status" value="1"/>
</dbReference>
<dbReference type="Pfam" id="PF00551">
    <property type="entry name" value="Formyl_trans_N"/>
    <property type="match status" value="1"/>
</dbReference>
<dbReference type="Pfam" id="PF02911">
    <property type="entry name" value="Formyl_trans_C"/>
    <property type="match status" value="1"/>
</dbReference>
<dbReference type="SMART" id="SM00823">
    <property type="entry name" value="PKS_PP"/>
    <property type="match status" value="1"/>
</dbReference>
<dbReference type="SUPFAM" id="SSF47336">
    <property type="entry name" value="ACP-like"/>
    <property type="match status" value="1"/>
</dbReference>
<dbReference type="InterPro" id="IPR006162">
    <property type="entry name" value="Ppantetheine_attach_site"/>
</dbReference>
<evidence type="ECO:0000256" key="3">
    <source>
        <dbReference type="ARBA" id="ARBA00022553"/>
    </source>
</evidence>
<dbReference type="Pfam" id="PF00501">
    <property type="entry name" value="AMP-binding"/>
    <property type="match status" value="1"/>
</dbReference>